<dbReference type="Gene3D" id="3.40.50.150">
    <property type="entry name" value="Vaccinia Virus protein VP39"/>
    <property type="match status" value="1"/>
</dbReference>
<dbReference type="PROSITE" id="PS00094">
    <property type="entry name" value="C5_MTASE_1"/>
    <property type="match status" value="1"/>
</dbReference>
<dbReference type="GO" id="GO:0003886">
    <property type="term" value="F:DNA (cytosine-5-)-methyltransferase activity"/>
    <property type="evidence" value="ECO:0007669"/>
    <property type="project" value="UniProtKB-EC"/>
</dbReference>
<dbReference type="OrthoDB" id="5033at2157"/>
<dbReference type="PANTHER" id="PTHR10629:SF52">
    <property type="entry name" value="DNA (CYTOSINE-5)-METHYLTRANSFERASE 1"/>
    <property type="match status" value="1"/>
</dbReference>
<dbReference type="GO" id="GO:0003677">
    <property type="term" value="F:DNA binding"/>
    <property type="evidence" value="ECO:0007669"/>
    <property type="project" value="TreeGrafter"/>
</dbReference>
<dbReference type="PROSITE" id="PS51679">
    <property type="entry name" value="SAM_MT_C5"/>
    <property type="match status" value="1"/>
</dbReference>
<comment type="similarity">
    <text evidence="5">Belongs to the class I-like SAM-binding methyltransferase superfamily. C5-methyltransferase family.</text>
</comment>
<name>A0A4S3TNU0_9EURY</name>
<evidence type="ECO:0000256" key="1">
    <source>
        <dbReference type="ARBA" id="ARBA00011975"/>
    </source>
</evidence>
<dbReference type="InterPro" id="IPR029063">
    <property type="entry name" value="SAM-dependent_MTases_sf"/>
</dbReference>
<evidence type="ECO:0000313" key="7">
    <source>
        <dbReference type="Proteomes" id="UP000318864"/>
    </source>
</evidence>
<dbReference type="SUPFAM" id="SSF53335">
    <property type="entry name" value="S-adenosyl-L-methionine-dependent methyltransferases"/>
    <property type="match status" value="1"/>
</dbReference>
<dbReference type="InterPro" id="IPR018117">
    <property type="entry name" value="C5_DNA_meth_AS"/>
</dbReference>
<protein>
    <recommendedName>
        <fullName evidence="1">DNA (cytosine-5-)-methyltransferase</fullName>
        <ecNumber evidence="1">2.1.1.37</ecNumber>
    </recommendedName>
</protein>
<dbReference type="Gene3D" id="3.90.120.10">
    <property type="entry name" value="DNA Methylase, subunit A, domain 2"/>
    <property type="match status" value="1"/>
</dbReference>
<keyword evidence="7" id="KW-1185">Reference proteome</keyword>
<evidence type="ECO:0000256" key="4">
    <source>
        <dbReference type="ARBA" id="ARBA00022691"/>
    </source>
</evidence>
<proteinExistence type="inferred from homology"/>
<dbReference type="PRINTS" id="PR00105">
    <property type="entry name" value="C5METTRFRASE"/>
</dbReference>
<dbReference type="Proteomes" id="UP000318864">
    <property type="component" value="Unassembled WGS sequence"/>
</dbReference>
<organism evidence="6 7">
    <name type="scientific">Salinadaptatus halalkaliphilus</name>
    <dbReference type="NCBI Taxonomy" id="2419781"/>
    <lineage>
        <taxon>Archaea</taxon>
        <taxon>Methanobacteriati</taxon>
        <taxon>Methanobacteriota</taxon>
        <taxon>Stenosarchaea group</taxon>
        <taxon>Halobacteria</taxon>
        <taxon>Halobacteriales</taxon>
        <taxon>Natrialbaceae</taxon>
        <taxon>Salinadaptatus</taxon>
    </lineage>
</organism>
<dbReference type="PANTHER" id="PTHR10629">
    <property type="entry name" value="CYTOSINE-SPECIFIC METHYLTRANSFERASE"/>
    <property type="match status" value="1"/>
</dbReference>
<dbReference type="EC" id="2.1.1.37" evidence="1"/>
<dbReference type="PROSITE" id="PS00095">
    <property type="entry name" value="C5_MTASE_2"/>
    <property type="match status" value="1"/>
</dbReference>
<reference evidence="6 7" key="1">
    <citation type="submission" date="2018-10" db="EMBL/GenBank/DDBJ databases">
        <title>Natronolimnobius sp. XQ-INN 246 isolated from Inner Mongolia Autonomous Region of China.</title>
        <authorList>
            <person name="Xue Q."/>
        </authorList>
    </citation>
    <scope>NUCLEOTIDE SEQUENCE [LARGE SCALE GENOMIC DNA]</scope>
    <source>
        <strain evidence="6 7">XQ-INN 246</strain>
    </source>
</reference>
<dbReference type="InterPro" id="IPR031303">
    <property type="entry name" value="C5_meth_CS"/>
</dbReference>
<evidence type="ECO:0000256" key="5">
    <source>
        <dbReference type="RuleBase" id="RU000416"/>
    </source>
</evidence>
<keyword evidence="4" id="KW-0949">S-adenosyl-L-methionine</keyword>
<dbReference type="NCBIfam" id="TIGR00675">
    <property type="entry name" value="dcm"/>
    <property type="match status" value="1"/>
</dbReference>
<dbReference type="GO" id="GO:0032259">
    <property type="term" value="P:methylation"/>
    <property type="evidence" value="ECO:0007669"/>
    <property type="project" value="UniProtKB-KW"/>
</dbReference>
<sequence>MGDRNLTYVDLFAGAGGLSIGLERAGFELKHAVEVDEDARSTFARNRDGLVPADITGDIRDVDNHDIVDIVGQSSIDLVAGGPPCQGFSEVVSPDGSDNRNHLFTNFISWVNELEPDAALFENVRGIQNTAGGKFLEAVKKSFNLIGYDVTHRVVKASDFGVPQHRRRLVAIATKKDIHEHPFDGFELNPVQTPGVMDGIGDLPEVSPGEEVTNYNTEPRTLLQQDLRNDSGELTAHIAANHSQDMIEMISHIPDGGNRTAIPDELQPSSGYHNSYSRLSSTEPAVAITSNMSKPSSARCVHPFQDRGLTPREGARLQTFPDTYRFDGGLVSIRKQIGNAVPPYLGEALGYYLRDSIYGDELTEAEQKRIYELRCGAMTPKEFNNRRSEIGGYAKQATLDFAD</sequence>
<evidence type="ECO:0000256" key="3">
    <source>
        <dbReference type="ARBA" id="ARBA00022679"/>
    </source>
</evidence>
<keyword evidence="3 6" id="KW-0808">Transferase</keyword>
<dbReference type="InterPro" id="IPR001525">
    <property type="entry name" value="C5_MeTfrase"/>
</dbReference>
<dbReference type="GO" id="GO:0044027">
    <property type="term" value="P:negative regulation of gene expression via chromosomal CpG island methylation"/>
    <property type="evidence" value="ECO:0007669"/>
    <property type="project" value="TreeGrafter"/>
</dbReference>
<comment type="caution">
    <text evidence="6">The sequence shown here is derived from an EMBL/GenBank/DDBJ whole genome shotgun (WGS) entry which is preliminary data.</text>
</comment>
<dbReference type="AlphaFoldDB" id="A0A4S3TNU0"/>
<evidence type="ECO:0000256" key="2">
    <source>
        <dbReference type="ARBA" id="ARBA00022603"/>
    </source>
</evidence>
<dbReference type="EMBL" id="RBZW01000022">
    <property type="protein sequence ID" value="THE64893.1"/>
    <property type="molecule type" value="Genomic_DNA"/>
</dbReference>
<dbReference type="Pfam" id="PF00145">
    <property type="entry name" value="DNA_methylase"/>
    <property type="match status" value="1"/>
</dbReference>
<keyword evidence="2 6" id="KW-0489">Methyltransferase</keyword>
<dbReference type="InterPro" id="IPR050390">
    <property type="entry name" value="C5-Methyltransferase"/>
</dbReference>
<evidence type="ECO:0000313" key="6">
    <source>
        <dbReference type="EMBL" id="THE64893.1"/>
    </source>
</evidence>
<dbReference type="RefSeq" id="WP_141464512.1">
    <property type="nucleotide sequence ID" value="NZ_RBZW01000022.1"/>
</dbReference>
<accession>A0A4S3TNU0</accession>
<gene>
    <name evidence="6" type="ORF">D8Y22_09720</name>
</gene>